<evidence type="ECO:0000313" key="11">
    <source>
        <dbReference type="EMBL" id="PQB05886.1"/>
    </source>
</evidence>
<dbReference type="GO" id="GO:0046872">
    <property type="term" value="F:metal ion binding"/>
    <property type="evidence" value="ECO:0007669"/>
    <property type="project" value="UniProtKB-KW"/>
</dbReference>
<dbReference type="Pfam" id="PF03150">
    <property type="entry name" value="CCP_MauG"/>
    <property type="match status" value="1"/>
</dbReference>
<proteinExistence type="predicted"/>
<dbReference type="SUPFAM" id="SSF46626">
    <property type="entry name" value="Cytochrome c"/>
    <property type="match status" value="2"/>
</dbReference>
<reference evidence="10 12" key="1">
    <citation type="submission" date="2016-11" db="EMBL/GenBank/DDBJ databases">
        <title>Trade-off between light-utilization and light-protection in marine flavobacteria.</title>
        <authorList>
            <person name="Kumagai Y."/>
        </authorList>
    </citation>
    <scope>NUCLEOTIDE SEQUENCE [LARGE SCALE GENOMIC DNA]</scope>
    <source>
        <strain evidence="10 12">NBRC 107741</strain>
    </source>
</reference>
<dbReference type="InterPro" id="IPR004852">
    <property type="entry name" value="Di-haem_cyt_c_peroxidsae"/>
</dbReference>
<dbReference type="InterPro" id="IPR038352">
    <property type="entry name" value="Imelysin_sf"/>
</dbReference>
<dbReference type="InterPro" id="IPR051395">
    <property type="entry name" value="Cytochrome_c_Peroxidase/MauG"/>
</dbReference>
<evidence type="ECO:0000256" key="3">
    <source>
        <dbReference type="ARBA" id="ARBA00022723"/>
    </source>
</evidence>
<evidence type="ECO:0000256" key="2">
    <source>
        <dbReference type="ARBA" id="ARBA00022617"/>
    </source>
</evidence>
<keyword evidence="5" id="KW-0560">Oxidoreductase</keyword>
<dbReference type="EMBL" id="MQUB01000001">
    <property type="protein sequence ID" value="PQB05886.1"/>
    <property type="molecule type" value="Genomic_DNA"/>
</dbReference>
<dbReference type="InterPro" id="IPR036909">
    <property type="entry name" value="Cyt_c-like_dom_sf"/>
</dbReference>
<dbReference type="InterPro" id="IPR009056">
    <property type="entry name" value="Cyt_c-like_dom"/>
</dbReference>
<keyword evidence="4" id="KW-0732">Signal</keyword>
<dbReference type="Proteomes" id="UP000239800">
    <property type="component" value="Unassembled WGS sequence"/>
</dbReference>
<keyword evidence="2 7" id="KW-0349">Heme</keyword>
<dbReference type="Gene3D" id="1.20.1420.20">
    <property type="entry name" value="M75 peptidase, HXXE motif"/>
    <property type="match status" value="1"/>
</dbReference>
<comment type="caution">
    <text evidence="10">The sequence shown here is derived from an EMBL/GenBank/DDBJ whole genome shotgun (WGS) entry which is preliminary data.</text>
</comment>
<evidence type="ECO:0000256" key="7">
    <source>
        <dbReference type="PROSITE-ProRule" id="PRU00433"/>
    </source>
</evidence>
<dbReference type="PANTHER" id="PTHR30600:SF10">
    <property type="entry name" value="BLL6722 PROTEIN"/>
    <property type="match status" value="1"/>
</dbReference>
<comment type="subcellular location">
    <subcellularLocation>
        <location evidence="1">Cell envelope</location>
    </subcellularLocation>
</comment>
<evidence type="ECO:0000313" key="10">
    <source>
        <dbReference type="EMBL" id="PQB03456.1"/>
    </source>
</evidence>
<evidence type="ECO:0000256" key="6">
    <source>
        <dbReference type="ARBA" id="ARBA00023004"/>
    </source>
</evidence>
<dbReference type="Gene3D" id="1.10.760.10">
    <property type="entry name" value="Cytochrome c-like domain"/>
    <property type="match status" value="2"/>
</dbReference>
<accession>A0A2S7KLF4</accession>
<gene>
    <name evidence="10" type="ORF">BST85_00025</name>
    <name evidence="11" type="ORF">BST85_13990</name>
</gene>
<dbReference type="OrthoDB" id="9805202at2"/>
<dbReference type="AlphaFoldDB" id="A0A2S7KLF4"/>
<evidence type="ECO:0000259" key="9">
    <source>
        <dbReference type="PROSITE" id="PS51007"/>
    </source>
</evidence>
<dbReference type="GO" id="GO:0030313">
    <property type="term" value="C:cell envelope"/>
    <property type="evidence" value="ECO:0007669"/>
    <property type="project" value="UniProtKB-SubCell"/>
</dbReference>
<dbReference type="PROSITE" id="PS51007">
    <property type="entry name" value="CYTC"/>
    <property type="match status" value="1"/>
</dbReference>
<evidence type="ECO:0000256" key="4">
    <source>
        <dbReference type="ARBA" id="ARBA00022729"/>
    </source>
</evidence>
<name>A0A2S7KLF4_9FLAO</name>
<keyword evidence="8" id="KW-0175">Coiled coil</keyword>
<sequence>MRTDSLLLVGSLFISSLLILVSRPVIKQQPATYTQKAIGQINQQFKLDLKRFERELVRFENAVKDFSTEEILEKDLRNSYQSLRTSFKKVEFVLEYLDKEAYDKVLNGAPLPKLEPKVADFNILQPKGLQVIDELMAEEDLSAVLDDLVSQSKKLSTGATSVIAFSKDRRLTDRQFFEACRQAIIRMVTLGITGFDTPGTTMGISDTYTVLNSLQQSFQYYEYELENVKQQQMFKKVNNLFDQAGRQTRKKGFENFDRLKFIKEYAQPLYASLLEVHLALDYETIEEVSRFPLAVNYTEDNIFSENFLNPFYYVSLEDSDQVDDLEELGKLLFFDPILSSDNRMSCASCHLPEKAFTDGMRTSISNTGHPLKRNSMTLNYAVYASGYFHDMRVKRLEDQFEHVVFSEDEFDSNYASIIDKLNKSPKYADRFQAIFQDPRSKIRNHHIDYALTAYVMSLNSFDSPVDQYFQGKREDLPAEIKRGFNLFTGKAACATCHFAPLFSGTVPPLYVESESEVLGVPNDKNTPLVLDDDRGRISNGNMREVAEFFVSSFKTPTVRNIDKTGPYMHNGVFASLEEVMDFYNEGGGAGRGISLEHQTLAPDPLGLTKQEISDIIAFMKALSDTTVYDNHVQLPQDFSQQRLNGRRVVGFD</sequence>
<dbReference type="PANTHER" id="PTHR30600">
    <property type="entry name" value="CYTOCHROME C PEROXIDASE-RELATED"/>
    <property type="match status" value="1"/>
</dbReference>
<keyword evidence="6 7" id="KW-0408">Iron</keyword>
<keyword evidence="3 7" id="KW-0479">Metal-binding</keyword>
<evidence type="ECO:0000313" key="12">
    <source>
        <dbReference type="Proteomes" id="UP000239800"/>
    </source>
</evidence>
<keyword evidence="12" id="KW-1185">Reference proteome</keyword>
<dbReference type="GO" id="GO:0009055">
    <property type="term" value="F:electron transfer activity"/>
    <property type="evidence" value="ECO:0007669"/>
    <property type="project" value="InterPro"/>
</dbReference>
<dbReference type="GO" id="GO:0004130">
    <property type="term" value="F:cytochrome-c peroxidase activity"/>
    <property type="evidence" value="ECO:0007669"/>
    <property type="project" value="TreeGrafter"/>
</dbReference>
<evidence type="ECO:0000256" key="5">
    <source>
        <dbReference type="ARBA" id="ARBA00023002"/>
    </source>
</evidence>
<dbReference type="GO" id="GO:0020037">
    <property type="term" value="F:heme binding"/>
    <property type="evidence" value="ECO:0007669"/>
    <property type="project" value="InterPro"/>
</dbReference>
<evidence type="ECO:0000256" key="1">
    <source>
        <dbReference type="ARBA" id="ARBA00004196"/>
    </source>
</evidence>
<organism evidence="10 12">
    <name type="scientific">Aureitalea marina</name>
    <dbReference type="NCBI Taxonomy" id="930804"/>
    <lineage>
        <taxon>Bacteria</taxon>
        <taxon>Pseudomonadati</taxon>
        <taxon>Bacteroidota</taxon>
        <taxon>Flavobacteriia</taxon>
        <taxon>Flavobacteriales</taxon>
        <taxon>Flavobacteriaceae</taxon>
        <taxon>Aureitalea</taxon>
    </lineage>
</organism>
<dbReference type="EMBL" id="MQUB01000001">
    <property type="protein sequence ID" value="PQB03456.1"/>
    <property type="molecule type" value="Genomic_DNA"/>
</dbReference>
<dbReference type="RefSeq" id="WP_104811379.1">
    <property type="nucleotide sequence ID" value="NZ_MQUB01000001.1"/>
</dbReference>
<evidence type="ECO:0000256" key="8">
    <source>
        <dbReference type="SAM" id="Coils"/>
    </source>
</evidence>
<protein>
    <recommendedName>
        <fullName evidence="9">Cytochrome c domain-containing protein</fullName>
    </recommendedName>
</protein>
<feature type="domain" description="Cytochrome c" evidence="9">
    <location>
        <begin position="478"/>
        <end position="623"/>
    </location>
</feature>
<feature type="coiled-coil region" evidence="8">
    <location>
        <begin position="42"/>
        <end position="69"/>
    </location>
</feature>